<feature type="domain" description="THAP-type" evidence="6">
    <location>
        <begin position="1"/>
        <end position="89"/>
    </location>
</feature>
<evidence type="ECO:0000256" key="2">
    <source>
        <dbReference type="ARBA" id="ARBA00022771"/>
    </source>
</evidence>
<evidence type="ECO:0000259" key="6">
    <source>
        <dbReference type="PROSITE" id="PS50950"/>
    </source>
</evidence>
<dbReference type="PROSITE" id="PS50950">
    <property type="entry name" value="ZF_THAP"/>
    <property type="match status" value="1"/>
</dbReference>
<protein>
    <recommendedName>
        <fullName evidence="6">THAP-type domain-containing protein</fullName>
    </recommendedName>
</protein>
<dbReference type="InterPro" id="IPR006612">
    <property type="entry name" value="THAP_Znf"/>
</dbReference>
<organism evidence="7 8">
    <name type="scientific">Arctia plantaginis</name>
    <name type="common">Wood tiger moth</name>
    <name type="synonym">Phalaena plantaginis</name>
    <dbReference type="NCBI Taxonomy" id="874455"/>
    <lineage>
        <taxon>Eukaryota</taxon>
        <taxon>Metazoa</taxon>
        <taxon>Ecdysozoa</taxon>
        <taxon>Arthropoda</taxon>
        <taxon>Hexapoda</taxon>
        <taxon>Insecta</taxon>
        <taxon>Pterygota</taxon>
        <taxon>Neoptera</taxon>
        <taxon>Endopterygota</taxon>
        <taxon>Lepidoptera</taxon>
        <taxon>Glossata</taxon>
        <taxon>Ditrysia</taxon>
        <taxon>Noctuoidea</taxon>
        <taxon>Erebidae</taxon>
        <taxon>Arctiinae</taxon>
        <taxon>Arctia</taxon>
    </lineage>
</organism>
<dbReference type="SMART" id="SM00980">
    <property type="entry name" value="THAP"/>
    <property type="match status" value="1"/>
</dbReference>
<dbReference type="Proteomes" id="UP000494256">
    <property type="component" value="Unassembled WGS sequence"/>
</dbReference>
<dbReference type="GO" id="GO:0003677">
    <property type="term" value="F:DNA binding"/>
    <property type="evidence" value="ECO:0007669"/>
    <property type="project" value="UniProtKB-UniRule"/>
</dbReference>
<dbReference type="GO" id="GO:0008270">
    <property type="term" value="F:zinc ion binding"/>
    <property type="evidence" value="ECO:0007669"/>
    <property type="project" value="UniProtKB-KW"/>
</dbReference>
<dbReference type="EMBL" id="CADEBD010000045">
    <property type="protein sequence ID" value="CAB3221342.1"/>
    <property type="molecule type" value="Genomic_DNA"/>
</dbReference>
<keyword evidence="1" id="KW-0479">Metal-binding</keyword>
<evidence type="ECO:0000256" key="5">
    <source>
        <dbReference type="PROSITE-ProRule" id="PRU00309"/>
    </source>
</evidence>
<comment type="caution">
    <text evidence="7">The sequence shown here is derived from an EMBL/GenBank/DDBJ whole genome shotgun (WGS) entry which is preliminary data.</text>
</comment>
<dbReference type="SMART" id="SM00692">
    <property type="entry name" value="DM3"/>
    <property type="match status" value="1"/>
</dbReference>
<sequence>MVGKICTVCRRCSYNNRHLSFFTYPSDPIRRYEWLEAVDRLDLLQKLNNHKTRGNHRICEIHFEGIYVKRSKLNEGRKCLSKDAFPTRCLAATAMYKKNAIWGNSTNQNTPIGKQIPTPSRYNLRPVKKEKKYIDDDDQDSNIEEIVPYNYKSNRHTEVKTPPSPPYYVDPSLFCESVIKVSQSTQTPHKSILNINYQRKLEYPSEIKRLRAERATSGDETFIETNSQFLSPNLAKLIKWRLSSADSNEQIKLDLFALNLYYSTNLYNLLKDMLSLPSRESLKKFLLPKTTRLKNTLDSEEFSQQLLDDEIQGVENVCNQPLLVHTTDYRELLPEKNAFVYFCKYCYMKCIEEHKCDSFQFYLDESQQQKECVTHLCSVSLDLNVHNCKMTPPDDFTEFLMILENKFKEYFTPDVQINSVGQEILKNLEEYGFGMPCPCFPIDYLKALFVRVRLFYTIRRNNKFLKNRKSVRSLKVFSL</sequence>
<dbReference type="OrthoDB" id="614844at2759"/>
<dbReference type="Pfam" id="PF05485">
    <property type="entry name" value="THAP"/>
    <property type="match status" value="1"/>
</dbReference>
<evidence type="ECO:0000313" key="7">
    <source>
        <dbReference type="EMBL" id="CAB3221342.1"/>
    </source>
</evidence>
<name>A0A8S0YQ56_ARCPL</name>
<accession>A0A8S0YQ56</accession>
<evidence type="ECO:0000256" key="3">
    <source>
        <dbReference type="ARBA" id="ARBA00022833"/>
    </source>
</evidence>
<reference evidence="7 8" key="1">
    <citation type="submission" date="2020-04" db="EMBL/GenBank/DDBJ databases">
        <authorList>
            <person name="Wallbank WR R."/>
            <person name="Pardo Diaz C."/>
            <person name="Kozak K."/>
            <person name="Martin S."/>
            <person name="Jiggins C."/>
            <person name="Moest M."/>
            <person name="Warren A I."/>
            <person name="Byers J.R.P. K."/>
            <person name="Montejo-Kovacevich G."/>
            <person name="Yen C E."/>
        </authorList>
    </citation>
    <scope>NUCLEOTIDE SEQUENCE [LARGE SCALE GENOMIC DNA]</scope>
</reference>
<proteinExistence type="predicted"/>
<evidence type="ECO:0000256" key="1">
    <source>
        <dbReference type="ARBA" id="ARBA00022723"/>
    </source>
</evidence>
<gene>
    <name evidence="7" type="ORF">APLA_LOCUS789</name>
</gene>
<evidence type="ECO:0000256" key="4">
    <source>
        <dbReference type="ARBA" id="ARBA00023125"/>
    </source>
</evidence>
<keyword evidence="2 5" id="KW-0863">Zinc-finger</keyword>
<evidence type="ECO:0000313" key="8">
    <source>
        <dbReference type="Proteomes" id="UP000494256"/>
    </source>
</evidence>
<dbReference type="AlphaFoldDB" id="A0A8S0YQ56"/>
<dbReference type="SUPFAM" id="SSF57716">
    <property type="entry name" value="Glucocorticoid receptor-like (DNA-binding domain)"/>
    <property type="match status" value="1"/>
</dbReference>
<keyword evidence="3" id="KW-0862">Zinc</keyword>
<keyword evidence="4 5" id="KW-0238">DNA-binding</keyword>